<evidence type="ECO:0000313" key="3">
    <source>
        <dbReference type="Proteomes" id="UP000310719"/>
    </source>
</evidence>
<feature type="region of interest" description="Disordered" evidence="1">
    <location>
        <begin position="1"/>
        <end position="32"/>
    </location>
</feature>
<dbReference type="Proteomes" id="UP000310719">
    <property type="component" value="Chromosome"/>
</dbReference>
<evidence type="ECO:0000256" key="1">
    <source>
        <dbReference type="SAM" id="MobiDB-lite"/>
    </source>
</evidence>
<dbReference type="AlphaFoldDB" id="A0A4U9I6L9"/>
<accession>A0A4U9I6L9</accession>
<gene>
    <name evidence="2" type="ORF">NCTC13032_05212</name>
</gene>
<evidence type="ECO:0000313" key="2">
    <source>
        <dbReference type="EMBL" id="VTP73067.1"/>
    </source>
</evidence>
<organism evidence="2 3">
    <name type="scientific">Leclercia adecarboxylata</name>
    <dbReference type="NCBI Taxonomy" id="83655"/>
    <lineage>
        <taxon>Bacteria</taxon>
        <taxon>Pseudomonadati</taxon>
        <taxon>Pseudomonadota</taxon>
        <taxon>Gammaproteobacteria</taxon>
        <taxon>Enterobacterales</taxon>
        <taxon>Enterobacteriaceae</taxon>
        <taxon>Leclercia</taxon>
    </lineage>
</organism>
<proteinExistence type="predicted"/>
<sequence length="94" mass="10590">MPFRHCEIGSAEGFSKVGPVDKAQGNDTGHHRIDINLRHTDGIRNAVESDLQTVENQQHQHQVRHTTDQGGIAFKQQNQCPIGRKLRARAHQAY</sequence>
<name>A0A4U9I6L9_9ENTR</name>
<dbReference type="EMBL" id="LR590464">
    <property type="protein sequence ID" value="VTP73067.1"/>
    <property type="molecule type" value="Genomic_DNA"/>
</dbReference>
<reference evidence="2 3" key="1">
    <citation type="submission" date="2019-05" db="EMBL/GenBank/DDBJ databases">
        <authorList>
            <consortium name="Pathogen Informatics"/>
        </authorList>
    </citation>
    <scope>NUCLEOTIDE SEQUENCE [LARGE SCALE GENOMIC DNA]</scope>
    <source>
        <strain evidence="2 3">NCTC13032</strain>
    </source>
</reference>
<protein>
    <submittedName>
        <fullName evidence="2">Uncharacterized protein</fullName>
    </submittedName>
</protein>